<dbReference type="RefSeq" id="WP_092569349.1">
    <property type="nucleotide sequence ID" value="NZ_BMXH01000001.1"/>
</dbReference>
<keyword evidence="4" id="KW-1185">Reference proteome</keyword>
<dbReference type="EMBL" id="FNNI01000004">
    <property type="protein sequence ID" value="SDX24891.1"/>
    <property type="molecule type" value="Genomic_DNA"/>
</dbReference>
<dbReference type="InterPro" id="IPR024370">
    <property type="entry name" value="PBP_domain"/>
</dbReference>
<feature type="domain" description="Helix-turn-helix" evidence="2">
    <location>
        <begin position="8"/>
        <end position="56"/>
    </location>
</feature>
<dbReference type="NCBIfam" id="TIGR01764">
    <property type="entry name" value="excise"/>
    <property type="match status" value="1"/>
</dbReference>
<dbReference type="SUPFAM" id="SSF53850">
    <property type="entry name" value="Periplasmic binding protein-like II"/>
    <property type="match status" value="1"/>
</dbReference>
<dbReference type="Pfam" id="PF12728">
    <property type="entry name" value="HTH_17"/>
    <property type="match status" value="1"/>
</dbReference>
<evidence type="ECO:0000259" key="1">
    <source>
        <dbReference type="Pfam" id="PF12727"/>
    </source>
</evidence>
<dbReference type="InterPro" id="IPR041657">
    <property type="entry name" value="HTH_17"/>
</dbReference>
<dbReference type="PANTHER" id="PTHR38431:SF1">
    <property type="entry name" value="BLL2305 PROTEIN"/>
    <property type="match status" value="1"/>
</dbReference>
<dbReference type="OrthoDB" id="9805928at2"/>
<gene>
    <name evidence="3" type="ORF">SAMN05443545_104363</name>
</gene>
<dbReference type="GO" id="GO:0003677">
    <property type="term" value="F:DNA binding"/>
    <property type="evidence" value="ECO:0007669"/>
    <property type="project" value="InterPro"/>
</dbReference>
<dbReference type="InterPro" id="IPR010093">
    <property type="entry name" value="SinI_DNA-bd"/>
</dbReference>
<evidence type="ECO:0000313" key="4">
    <source>
        <dbReference type="Proteomes" id="UP000198500"/>
    </source>
</evidence>
<evidence type="ECO:0000313" key="3">
    <source>
        <dbReference type="EMBL" id="SDX24891.1"/>
    </source>
</evidence>
<accession>A0A1H3A615</accession>
<dbReference type="Pfam" id="PF12727">
    <property type="entry name" value="PBP_like"/>
    <property type="match status" value="1"/>
</dbReference>
<dbReference type="AlphaFoldDB" id="A0A1H3A615"/>
<sequence length="296" mass="33056">MKHFDYDYLTTTEAADYLRLKERKVYDLVRQGQIPCTKATGKLLFPRQSLDLWLMNHLVGDQQAGRDIPPIVAGSHDPLLEWALRESQSQLATLCHGSGDGVRRVRDDEAMLAGIHLIDAETGAYNRPEALGLLGMKDLVILHWAYRCQGLILPAGNPLEVTGIDCLTRNGLRVAHRQPDAGAERLLRYLLARANIDHACLHLADHVSLSEDDLALAVREGSADVGLGVKAVAQRHGLAFVPLHLERFDLAMRRRSFFEPAVQRLMTFVNNERFRERAETLGGYDLSRCGQVGYNA</sequence>
<protein>
    <submittedName>
        <fullName evidence="3">DNA binding domain-containing protein, excisionase family</fullName>
    </submittedName>
</protein>
<dbReference type="STRING" id="574349.SAMN05443545_104363"/>
<reference evidence="3 4" key="1">
    <citation type="submission" date="2016-10" db="EMBL/GenBank/DDBJ databases">
        <authorList>
            <person name="de Groot N.N."/>
        </authorList>
    </citation>
    <scope>NUCLEOTIDE SEQUENCE [LARGE SCALE GENOMIC DNA]</scope>
    <source>
        <strain evidence="3 4">DSM 19219</strain>
    </source>
</reference>
<dbReference type="Proteomes" id="UP000198500">
    <property type="component" value="Unassembled WGS sequence"/>
</dbReference>
<dbReference type="PANTHER" id="PTHR38431">
    <property type="entry name" value="BLL2305 PROTEIN"/>
    <property type="match status" value="1"/>
</dbReference>
<name>A0A1H3A615_9GAMM</name>
<proteinExistence type="predicted"/>
<organism evidence="3 4">
    <name type="scientific">Aidingimonas halophila</name>
    <dbReference type="NCBI Taxonomy" id="574349"/>
    <lineage>
        <taxon>Bacteria</taxon>
        <taxon>Pseudomonadati</taxon>
        <taxon>Pseudomonadota</taxon>
        <taxon>Gammaproteobacteria</taxon>
        <taxon>Oceanospirillales</taxon>
        <taxon>Halomonadaceae</taxon>
        <taxon>Aidingimonas</taxon>
    </lineage>
</organism>
<evidence type="ECO:0000259" key="2">
    <source>
        <dbReference type="Pfam" id="PF12728"/>
    </source>
</evidence>
<feature type="domain" description="PBP" evidence="1">
    <location>
        <begin position="86"/>
        <end position="269"/>
    </location>
</feature>